<comment type="caution">
    <text evidence="3">The sequence shown here is derived from an EMBL/GenBank/DDBJ whole genome shotgun (WGS) entry which is preliminary data.</text>
</comment>
<dbReference type="InterPro" id="IPR011040">
    <property type="entry name" value="Sialidase"/>
</dbReference>
<proteinExistence type="predicted"/>
<name>A0A5C4MAD5_9ACTN</name>
<dbReference type="Proteomes" id="UP000306740">
    <property type="component" value="Unassembled WGS sequence"/>
</dbReference>
<evidence type="ECO:0000256" key="1">
    <source>
        <dbReference type="SAM" id="SignalP"/>
    </source>
</evidence>
<dbReference type="InterPro" id="IPR036278">
    <property type="entry name" value="Sialidase_sf"/>
</dbReference>
<evidence type="ECO:0000313" key="5">
    <source>
        <dbReference type="Proteomes" id="UP000306740"/>
    </source>
</evidence>
<organism evidence="3 5">
    <name type="scientific">Mumia zhuanghuii</name>
    <dbReference type="NCBI Taxonomy" id="2585211"/>
    <lineage>
        <taxon>Bacteria</taxon>
        <taxon>Bacillati</taxon>
        <taxon>Actinomycetota</taxon>
        <taxon>Actinomycetes</taxon>
        <taxon>Propionibacteriales</taxon>
        <taxon>Nocardioidaceae</taxon>
        <taxon>Mumia</taxon>
    </lineage>
</organism>
<feature type="chain" id="PRO_5038307852" description="Sialidase domain-containing protein" evidence="1">
    <location>
        <begin position="35"/>
        <end position="694"/>
    </location>
</feature>
<dbReference type="OrthoDB" id="3812894at2"/>
<keyword evidence="1" id="KW-0732">Signal</keyword>
<reference evidence="3 5" key="1">
    <citation type="submission" date="2019-05" db="EMBL/GenBank/DDBJ databases">
        <title>Mumia sp. nov., isolated from the intestinal contents of plateau pika (Ochotona curzoniae) in the Qinghai-Tibet plateau of China.</title>
        <authorList>
            <person name="Tian Z."/>
        </authorList>
    </citation>
    <scope>NUCLEOTIDE SEQUENCE [LARGE SCALE GENOMIC DNA]</scope>
    <source>
        <strain evidence="5">527</strain>
        <strain evidence="3">Z527</strain>
    </source>
</reference>
<evidence type="ECO:0000259" key="2">
    <source>
        <dbReference type="Pfam" id="PF13088"/>
    </source>
</evidence>
<dbReference type="RefSeq" id="WP_139106337.1">
    <property type="nucleotide sequence ID" value="NZ_VDFR01000078.1"/>
</dbReference>
<gene>
    <name evidence="4" type="ORF">FHE65_17540</name>
    <name evidence="3" type="ORF">FHE65_30110</name>
</gene>
<protein>
    <recommendedName>
        <fullName evidence="2">Sialidase domain-containing protein</fullName>
    </recommendedName>
</protein>
<dbReference type="SUPFAM" id="SSF50939">
    <property type="entry name" value="Sialidases"/>
    <property type="match status" value="1"/>
</dbReference>
<feature type="domain" description="Sialidase" evidence="2">
    <location>
        <begin position="87"/>
        <end position="254"/>
    </location>
</feature>
<dbReference type="Gene3D" id="2.120.10.10">
    <property type="match status" value="1"/>
</dbReference>
<accession>A0A5C4MAD5</accession>
<dbReference type="CDD" id="cd15482">
    <property type="entry name" value="Sialidase_non-viral"/>
    <property type="match status" value="1"/>
</dbReference>
<dbReference type="AlphaFoldDB" id="A0A5C4MAD5"/>
<feature type="signal peptide" evidence="1">
    <location>
        <begin position="1"/>
        <end position="34"/>
    </location>
</feature>
<dbReference type="EMBL" id="VDFR01000078">
    <property type="protein sequence ID" value="TNC43750.1"/>
    <property type="molecule type" value="Genomic_DNA"/>
</dbReference>
<dbReference type="Pfam" id="PF13088">
    <property type="entry name" value="BNR_2"/>
    <property type="match status" value="1"/>
</dbReference>
<dbReference type="EMBL" id="VDFR01000187">
    <property type="protein sequence ID" value="TNC32821.1"/>
    <property type="molecule type" value="Genomic_DNA"/>
</dbReference>
<evidence type="ECO:0000313" key="4">
    <source>
        <dbReference type="EMBL" id="TNC43750.1"/>
    </source>
</evidence>
<sequence length="694" mass="72983">MKIGRRPRLAAMLATSLGAVLVAGALAMVPGSAAGETAAAAEPAPLGWAVANLSTSAVSQADDAVAADAEGPVVAVRWRPCSATSCRRESSLRVSTDAGRTFGSLRKVDDGAHGPVVAVAGAHVLTASDGFAGLAKPVVRVDRWSTGATSGTPETVEIATTASPTHLRLAASGDRAVLTYRIASSVFVARTNDGGATWSAPIVVAVGNGNVDLDVNGTKAALVANTGAGTWTVRVSADAGTTWGPLRTLAAGRDGGTPRVAITTGGTIALGLSYADGGSRRGEVRTSADGVTWSEPTKLANLSATQTLDVAAEGDTFFASGDGQNLHRSTGGGPWGGVDEYSRVVTSWAAHERQFANTGRTAVAVSASGPVVMHGSTLLRSFPDTRTPTVRFTAVPPPVTTVANQVVRFAATDADSADAWLTYECGYGNNEGFGRCSSPHQISRWSPEVAGPNQELRVRVIDAAGRVSPVVTARWILDQAPPANTFIHAKEVVLTSRATFRWGADEFESSVASYQVRYSVTAQTAARMSRTWRTPRALARTTRRSVSLAVPRGKVVCVQMRATDRAGNVSAWTQQCAARPYDDRALTRSGTTKKLRSKRFVDASATRIRPGGTVRLRAVPRRADVIVVYKREPGRRGLTIRRPGVMRAYVDTAGRTKFAVVETVAQPRQRRAGAVRITGDGVLDGIVVRPRWTR</sequence>
<evidence type="ECO:0000313" key="3">
    <source>
        <dbReference type="EMBL" id="TNC32821.1"/>
    </source>
</evidence>